<dbReference type="PANTHER" id="PTHR33209">
    <property type="entry name" value="PROTEASE 4"/>
    <property type="match status" value="1"/>
</dbReference>
<dbReference type="GO" id="GO:0006508">
    <property type="term" value="P:proteolysis"/>
    <property type="evidence" value="ECO:0007669"/>
    <property type="project" value="UniProtKB-KW"/>
</dbReference>
<sequence>KIPKSSSKTSRSSSVIDDSERMLPAVLYESFTEIVAEGRDLDIENVHRIARGRVWSGAEAQKIGLVDEIGSYKKAIEILKELASINRDIELVAFPGRRGIPLTLESSLISKYLNMENKSKLPESFDSLLNMAEVYSQFGNERVLLILPYKFSW</sequence>
<reference evidence="6" key="1">
    <citation type="journal article" date="2014" name="Front. Microbiol.">
        <title>High frequency of phylogenetically diverse reductive dehalogenase-homologous genes in deep subseafloor sedimentary metagenomes.</title>
        <authorList>
            <person name="Kawai M."/>
            <person name="Futagami T."/>
            <person name="Toyoda A."/>
            <person name="Takaki Y."/>
            <person name="Nishi S."/>
            <person name="Hori S."/>
            <person name="Arai W."/>
            <person name="Tsubouchi T."/>
            <person name="Morono Y."/>
            <person name="Uchiyama I."/>
            <person name="Ito T."/>
            <person name="Fujiyama A."/>
            <person name="Inagaki F."/>
            <person name="Takami H."/>
        </authorList>
    </citation>
    <scope>NUCLEOTIDE SEQUENCE</scope>
    <source>
        <strain evidence="6">Expedition CK06-06</strain>
    </source>
</reference>
<comment type="similarity">
    <text evidence="1">Belongs to the peptidase S49 family.</text>
</comment>
<keyword evidence="4" id="KW-0720">Serine protease</keyword>
<dbReference type="GO" id="GO:0008236">
    <property type="term" value="F:serine-type peptidase activity"/>
    <property type="evidence" value="ECO:0007669"/>
    <property type="project" value="UniProtKB-KW"/>
</dbReference>
<comment type="caution">
    <text evidence="6">The sequence shown here is derived from an EMBL/GenBank/DDBJ whole genome shotgun (WGS) entry which is preliminary data.</text>
</comment>
<evidence type="ECO:0000256" key="3">
    <source>
        <dbReference type="ARBA" id="ARBA00022801"/>
    </source>
</evidence>
<dbReference type="EMBL" id="BART01009338">
    <property type="protein sequence ID" value="GAG66787.1"/>
    <property type="molecule type" value="Genomic_DNA"/>
</dbReference>
<evidence type="ECO:0000313" key="6">
    <source>
        <dbReference type="EMBL" id="GAG66787.1"/>
    </source>
</evidence>
<accession>X1A9S6</accession>
<evidence type="ECO:0000256" key="1">
    <source>
        <dbReference type="ARBA" id="ARBA00008683"/>
    </source>
</evidence>
<organism evidence="6">
    <name type="scientific">marine sediment metagenome</name>
    <dbReference type="NCBI Taxonomy" id="412755"/>
    <lineage>
        <taxon>unclassified sequences</taxon>
        <taxon>metagenomes</taxon>
        <taxon>ecological metagenomes</taxon>
    </lineage>
</organism>
<feature type="domain" description="Peptidase S49" evidence="5">
    <location>
        <begin position="27"/>
        <end position="85"/>
    </location>
</feature>
<feature type="non-terminal residue" evidence="6">
    <location>
        <position position="1"/>
    </location>
</feature>
<dbReference type="InterPro" id="IPR002142">
    <property type="entry name" value="Peptidase_S49"/>
</dbReference>
<dbReference type="InterPro" id="IPR029045">
    <property type="entry name" value="ClpP/crotonase-like_dom_sf"/>
</dbReference>
<keyword evidence="2" id="KW-0645">Protease</keyword>
<protein>
    <recommendedName>
        <fullName evidence="5">Peptidase S49 domain-containing protein</fullName>
    </recommendedName>
</protein>
<dbReference type="AlphaFoldDB" id="X1A9S6"/>
<dbReference type="Pfam" id="PF01343">
    <property type="entry name" value="Peptidase_S49"/>
    <property type="match status" value="1"/>
</dbReference>
<name>X1A9S6_9ZZZZ</name>
<evidence type="ECO:0000256" key="4">
    <source>
        <dbReference type="ARBA" id="ARBA00022825"/>
    </source>
</evidence>
<dbReference type="SUPFAM" id="SSF52096">
    <property type="entry name" value="ClpP/crotonase"/>
    <property type="match status" value="1"/>
</dbReference>
<evidence type="ECO:0000256" key="2">
    <source>
        <dbReference type="ARBA" id="ARBA00022670"/>
    </source>
</evidence>
<dbReference type="Gene3D" id="3.90.226.10">
    <property type="entry name" value="2-enoyl-CoA Hydratase, Chain A, domain 1"/>
    <property type="match status" value="1"/>
</dbReference>
<proteinExistence type="inferred from homology"/>
<keyword evidence="3" id="KW-0378">Hydrolase</keyword>
<gene>
    <name evidence="6" type="ORF">S01H4_20718</name>
</gene>
<dbReference type="PANTHER" id="PTHR33209:SF1">
    <property type="entry name" value="PEPTIDASE S49 DOMAIN-CONTAINING PROTEIN"/>
    <property type="match status" value="1"/>
</dbReference>
<evidence type="ECO:0000259" key="5">
    <source>
        <dbReference type="Pfam" id="PF01343"/>
    </source>
</evidence>